<keyword evidence="2" id="KW-1185">Reference proteome</keyword>
<dbReference type="InterPro" id="IPR019663">
    <property type="entry name" value="YbfA"/>
</dbReference>
<accession>A0A8J6QU28</accession>
<dbReference type="RefSeq" id="WP_191143616.1">
    <property type="nucleotide sequence ID" value="NZ_JACXAF010000003.1"/>
</dbReference>
<organism evidence="1 2">
    <name type="scientific">Neiella litorisoli</name>
    <dbReference type="NCBI Taxonomy" id="2771431"/>
    <lineage>
        <taxon>Bacteria</taxon>
        <taxon>Pseudomonadati</taxon>
        <taxon>Pseudomonadota</taxon>
        <taxon>Gammaproteobacteria</taxon>
        <taxon>Alteromonadales</taxon>
        <taxon>Echinimonadaceae</taxon>
        <taxon>Neiella</taxon>
    </lineage>
</organism>
<evidence type="ECO:0000313" key="1">
    <source>
        <dbReference type="EMBL" id="MBD1388513.1"/>
    </source>
</evidence>
<comment type="caution">
    <text evidence="1">The sequence shown here is derived from an EMBL/GenBank/DDBJ whole genome shotgun (WGS) entry which is preliminary data.</text>
</comment>
<dbReference type="AlphaFoldDB" id="A0A8J6QU28"/>
<sequence length="67" mass="7692">MFKFYSPIVVFMRRVILLCLAVIVMPFALISNKTAQMGSLFHRAWVKNGDKPVWLQCQEKASGSIQF</sequence>
<gene>
    <name evidence="1" type="ORF">IC617_03650</name>
</gene>
<dbReference type="Proteomes" id="UP000638014">
    <property type="component" value="Unassembled WGS sequence"/>
</dbReference>
<evidence type="ECO:0000313" key="2">
    <source>
        <dbReference type="Proteomes" id="UP000638014"/>
    </source>
</evidence>
<protein>
    <submittedName>
        <fullName evidence="1">DUF2517 family protein</fullName>
    </submittedName>
</protein>
<reference evidence="1" key="1">
    <citation type="submission" date="2020-09" db="EMBL/GenBank/DDBJ databases">
        <title>A novel bacterium of genus Neiella, isolated from South China Sea.</title>
        <authorList>
            <person name="Huang H."/>
            <person name="Mo K."/>
            <person name="Hu Y."/>
        </authorList>
    </citation>
    <scope>NUCLEOTIDE SEQUENCE</scope>
    <source>
        <strain evidence="1">HB171785</strain>
    </source>
</reference>
<dbReference type="Pfam" id="PF10725">
    <property type="entry name" value="DUF2517"/>
    <property type="match status" value="1"/>
</dbReference>
<proteinExistence type="predicted"/>
<dbReference type="EMBL" id="JACXAF010000003">
    <property type="protein sequence ID" value="MBD1388513.1"/>
    <property type="molecule type" value="Genomic_DNA"/>
</dbReference>
<name>A0A8J6QU28_9GAMM</name>